<feature type="region of interest" description="C-terminal hotdog fold" evidence="6">
    <location>
        <begin position="1218"/>
        <end position="1402"/>
    </location>
</feature>
<dbReference type="SUPFAM" id="SSF52151">
    <property type="entry name" value="FabD/lysophospholipase-like"/>
    <property type="match status" value="1"/>
</dbReference>
<dbReference type="PANTHER" id="PTHR43775:SF29">
    <property type="entry name" value="ASPERFURANONE POLYKETIDE SYNTHASE AFOG-RELATED"/>
    <property type="match status" value="1"/>
</dbReference>
<dbReference type="CDD" id="cd00833">
    <property type="entry name" value="PKS"/>
    <property type="match status" value="1"/>
</dbReference>
<dbReference type="GeneID" id="41966672"/>
<dbReference type="InterPro" id="IPR014030">
    <property type="entry name" value="Ketoacyl_synth_N"/>
</dbReference>
<dbReference type="PROSITE" id="PS00606">
    <property type="entry name" value="KS3_1"/>
    <property type="match status" value="1"/>
</dbReference>
<evidence type="ECO:0000256" key="1">
    <source>
        <dbReference type="ARBA" id="ARBA00022450"/>
    </source>
</evidence>
<dbReference type="GO" id="GO:0044550">
    <property type="term" value="P:secondary metabolite biosynthetic process"/>
    <property type="evidence" value="ECO:0007669"/>
    <property type="project" value="UniProtKB-ARBA"/>
</dbReference>
<feature type="active site" description="Proton acceptor; for dehydratase activity" evidence="6">
    <location>
        <position position="1080"/>
    </location>
</feature>
<dbReference type="PANTHER" id="PTHR43775">
    <property type="entry name" value="FATTY ACID SYNTHASE"/>
    <property type="match status" value="1"/>
</dbReference>
<evidence type="ECO:0008006" key="12">
    <source>
        <dbReference type="Google" id="ProtNLM"/>
    </source>
</evidence>
<dbReference type="InterPro" id="IPR042104">
    <property type="entry name" value="PKS_dehydratase_sf"/>
</dbReference>
<keyword evidence="3" id="KW-0808">Transferase</keyword>
<dbReference type="SUPFAM" id="SSF55048">
    <property type="entry name" value="Probable ACP-binding domain of malonyl-CoA ACP transacylase"/>
    <property type="match status" value="1"/>
</dbReference>
<feature type="compositionally biased region" description="Polar residues" evidence="7">
    <location>
        <begin position="1"/>
        <end position="10"/>
    </location>
</feature>
<keyword evidence="2" id="KW-0597">Phosphoprotein</keyword>
<dbReference type="Gene3D" id="3.10.129.110">
    <property type="entry name" value="Polyketide synthase dehydratase"/>
    <property type="match status" value="1"/>
</dbReference>
<dbReference type="GO" id="GO:0016491">
    <property type="term" value="F:oxidoreductase activity"/>
    <property type="evidence" value="ECO:0007669"/>
    <property type="project" value="UniProtKB-KW"/>
</dbReference>
<evidence type="ECO:0000256" key="5">
    <source>
        <dbReference type="ARBA" id="ARBA00023268"/>
    </source>
</evidence>
<keyword evidence="5" id="KW-0511">Multifunctional enzyme</keyword>
<feature type="region of interest" description="N-terminal hotdog fold" evidence="6">
    <location>
        <begin position="1048"/>
        <end position="1187"/>
    </location>
</feature>
<sequence>MNVQTLSSWAASPELEPANDMRVPTTHSYSGRSNSDSDLDKSSSNSSRGGASPRLGTPGSFTSSAPSEFETSNSPEPIAIVGIACRFAQAENPSKLWDLVSAGRSGHSQIPERSWRPEAWYHPSRERSGQLCTTSGHFIEDVGTFDAPFFSISAEEAAAMDPMQRLGLEIAYEAFENAGMPMHRLAKSATAVYSGVMTNDYQALAEGDPFRLGTNSAAGTGKSMLSNRISWFFDLEGPSLTLDTACSSSLYAIHLACQSLRTGESRQALVTGHNLILHPTLFSQLSSMHMVSTEGVSKSFDASANGYGRGEGIAGVVVKTLSAAVEDGDVIRAVIRGTGVGSDGKTPGITVPSGDAQAALICKVYRDAGLDMAYTSYFEAHGTGTSVGDPIEARAISKTIGAARKARGLGPLFVGSVKPNIGHTEGCAGLAGLIKAVLCLEAGMIPPIGGLVDLNPKLKEHHESGHLEFPTRGCRPWPTEGLRRASVNSFGFGGANAHAVIDDARHYAEAMGIRGIRHITRRLGNLQEVAASREPQSTSGCGGQDDGPLLFVLSSSDRKGLGRNAKSLGGFVKEKKSVDQKSLSYILARKRTMHSFRCFAVATTKDDLAHKLLGGTTNQNQQPQLPEFHSPHTRRPLVFCFTGQGAQRPGMAAELLQDNRFPVFTASIAYSQEVLQSLGCEWDLVELLTKNRDVEFINDPRRSQPACTAVQIALVHLLAHWGVTPSAVIGHSSGEIVAAHAAGAVSHRDAIRVAYYRGLLSAQVVSRLDGRLGSMLAVGLSETETRAFLAEHDPEGELTVACINSPRSVTLSGEASAMSRIEQALREAGHFARGLRTGGVAYHSPYMDKVGGDFVEAVGSFNSTGPKEEHICGSLSVPMYSSVTEGPIVDAAVLSSADYWHLNMKSPVRFAGALRNLLLSKNADGSSGGFSNSTVLEIGPSKTLAGPISQIMADITTTSAKSSTAGSVQYVSMLSADQDSRNSVLNAAGTLWAIGQPVDLPKVNGLEPSEVKNLRLEELPLLPTYAWDHRKTYWHDTCGFKELAKPRHDLIGVPRLPRNPFQPQWHNVLRIRDLPWLADHAVDGPALFPAAGYLAMAIEAVRALSDERGLPLCGFELSNVQFENGLMIGSSGAQKDGNEDGQAVAISLTAEPHEDMSFVFSVFAASDTADGWRRLATGTVQGVVDSNLESIDFERAARREEWVSAKLPELERIAAMANESIDVAAFYSHLASIGLEYGPTFRGLQEIRCRRRNKTERQVEDEESSRGLGSAFGELLVPDTRSTMPYAYEHKAVVHPATLDGLFQLVFAALQSLSHQGSMEHAAIPVSLRRVFISTSTPQAAGSRLVGVATAREQNNPEDDGEETNAGKTITGNLTFAQQDMSEPSVVVDDIILRFLPRAALDLEKFREEAARQAVSEFQRTAKMVWKQDIDQSFAQWKQNLVVGTDSADRHCANLVDLFTHKRAHVRALFVGASPLRASLEQGNHLAGLASCVSISSSVKWREQLGRVTKLQAEGGKFDLLVHQLDGIMSDADLCQLSALVKEACAPDAMVVLLDQGIQASQISWEQWKSDLGKVPALRVFHVLGANCNSDPAPSTDSVDVTELSVTTQDSGHAFGKVYLIARAEKLGGTTSQLVELLSSQLSHMGIDFLYKSLAEAAADPAKLKGQTLISLLEVEAPLVHSWSPDELDACRRIVGSGASYMLWVAVADLLNPYSEISLEYSPTVGFLRSIRAEYPSMSLPYLDLSPETLSQKLEHAAVVILETLRLSATRWSGEKAPESEFAEKDGRLLIPRIIAAPDADMYLATEKSQDQTGPMVHLHPAIDQPWESLTNDDGSNEGPHLWLRDLGGGGKDARWVLQPSTDAVVGSSTSSTVQIRTTHAAIKGTAKSNSSSGDHSLIIAEQTIGIVESLTTQDSPSAHSDIAEGDLVLITTPGPVRHVSTYNIRHGLIRLPKDTIGKSLAPAAFWLGPLAVAFYILSGMARLSETREPSVIIDVAGNTVLLHSLVQASKALGACKVFVIQDGEISLDFKSAIDIDRKVVVVPRMNRQTARLLCASTGGATVVVSNMLRDRPHRLQRLAETISEEGCIVGLDSSPNGDATPSGFDSKVRSVLLRDLYRDSKKHRRGLDDAMAAVLRCLQLGKIHLSDPLETVSASNTRRLAELYTSVSSKNKRRVLEFLPSESVSVYCHVRKQTGTALDSNGTYIISGGLGAIGLRLASMLRELGARHLVLLSRFGQSKMTLEASTEISKLQQSGCHVDVLACDITSEGDMKELGEGLKLSGSRIKGIIQSAMVLNDTTFENMNHAQWEATTAPKIRGSWNLHKLAVTASEDLDFFILLSSVSGVIGNTAQANYCAGNTFEDSLAHHRRARGLTATSLNLGLVSDSGHYGRGTMAAFGDVHEYLAMFGHLSPVVVSMAETLASVKMVIDGTFSPQTLPPQLIVGLSSRVPRAGALLSNWPLDRKFDHRTTPPWLEEEALKDGASAQGASKGKESGSISETLGSAKDLNQAVLVIQQSLKAKIAQIIGVEVDSIDEEKDLSAYGSNLDAKLGGSKL</sequence>
<dbReference type="InterPro" id="IPR049900">
    <property type="entry name" value="PKS_mFAS_DH"/>
</dbReference>
<dbReference type="InterPro" id="IPR013968">
    <property type="entry name" value="PKS_KR"/>
</dbReference>
<evidence type="ECO:0000256" key="6">
    <source>
        <dbReference type="PROSITE-ProRule" id="PRU01363"/>
    </source>
</evidence>
<evidence type="ECO:0000259" key="9">
    <source>
        <dbReference type="PROSITE" id="PS52019"/>
    </source>
</evidence>
<dbReference type="GO" id="GO:0006633">
    <property type="term" value="P:fatty acid biosynthetic process"/>
    <property type="evidence" value="ECO:0007669"/>
    <property type="project" value="InterPro"/>
</dbReference>
<evidence type="ECO:0000256" key="2">
    <source>
        <dbReference type="ARBA" id="ARBA00022553"/>
    </source>
</evidence>
<dbReference type="InterPro" id="IPR016039">
    <property type="entry name" value="Thiolase-like"/>
</dbReference>
<dbReference type="InterPro" id="IPR032821">
    <property type="entry name" value="PKS_assoc"/>
</dbReference>
<dbReference type="Pfam" id="PF00698">
    <property type="entry name" value="Acyl_transf_1"/>
    <property type="match status" value="1"/>
</dbReference>
<organism evidence="10 11">
    <name type="scientific">Pyricularia grisea</name>
    <name type="common">Crabgrass-specific blast fungus</name>
    <name type="synonym">Magnaporthe grisea</name>
    <dbReference type="NCBI Taxonomy" id="148305"/>
    <lineage>
        <taxon>Eukaryota</taxon>
        <taxon>Fungi</taxon>
        <taxon>Dikarya</taxon>
        <taxon>Ascomycota</taxon>
        <taxon>Pezizomycotina</taxon>
        <taxon>Sordariomycetes</taxon>
        <taxon>Sordariomycetidae</taxon>
        <taxon>Magnaporthales</taxon>
        <taxon>Pyriculariaceae</taxon>
        <taxon>Pyricularia</taxon>
    </lineage>
</organism>
<dbReference type="InterPro" id="IPR036291">
    <property type="entry name" value="NAD(P)-bd_dom_sf"/>
</dbReference>
<feature type="domain" description="PKS/mFAS DH" evidence="9">
    <location>
        <begin position="1048"/>
        <end position="1402"/>
    </location>
</feature>
<feature type="compositionally biased region" description="Polar residues" evidence="7">
    <location>
        <begin position="59"/>
        <end position="73"/>
    </location>
</feature>
<dbReference type="Pfam" id="PF16197">
    <property type="entry name" value="KAsynt_C_assoc"/>
    <property type="match status" value="1"/>
</dbReference>
<dbReference type="Gene3D" id="3.40.50.720">
    <property type="entry name" value="NAD(P)-binding Rossmann-like Domain"/>
    <property type="match status" value="1"/>
</dbReference>
<dbReference type="InterPro" id="IPR018201">
    <property type="entry name" value="Ketoacyl_synth_AS"/>
</dbReference>
<dbReference type="PROSITE" id="PS52004">
    <property type="entry name" value="KS3_2"/>
    <property type="match status" value="1"/>
</dbReference>
<dbReference type="Gene3D" id="3.40.366.10">
    <property type="entry name" value="Malonyl-Coenzyme A Acyl Carrier Protein, domain 2"/>
    <property type="match status" value="1"/>
</dbReference>
<feature type="active site" description="Proton donor; for dehydratase activity" evidence="6">
    <location>
        <position position="1300"/>
    </location>
</feature>
<dbReference type="Pfam" id="PF00109">
    <property type="entry name" value="ketoacyl-synt"/>
    <property type="match status" value="1"/>
</dbReference>
<reference evidence="10 11" key="1">
    <citation type="journal article" date="2019" name="Mol. Biol. Evol.">
        <title>Blast fungal genomes show frequent chromosomal changes, gene gains and losses, and effector gene turnover.</title>
        <authorList>
            <person name="Gomez Luciano L.B."/>
            <person name="Jason Tsai I."/>
            <person name="Chuma I."/>
            <person name="Tosa Y."/>
            <person name="Chen Y.H."/>
            <person name="Li J.Y."/>
            <person name="Li M.Y."/>
            <person name="Jade Lu M.Y."/>
            <person name="Nakayashiki H."/>
            <person name="Li W.H."/>
        </authorList>
    </citation>
    <scope>NUCLEOTIDE SEQUENCE [LARGE SCALE GENOMIC DNA]</scope>
    <source>
        <strain evidence="10 11">NI907</strain>
    </source>
</reference>
<dbReference type="InterPro" id="IPR001227">
    <property type="entry name" value="Ac_transferase_dom_sf"/>
</dbReference>
<dbReference type="SUPFAM" id="SSF51735">
    <property type="entry name" value="NAD(P)-binding Rossmann-fold domains"/>
    <property type="match status" value="1"/>
</dbReference>
<dbReference type="InterPro" id="IPR050091">
    <property type="entry name" value="PKS_NRPS_Biosynth_Enz"/>
</dbReference>
<evidence type="ECO:0000313" key="10">
    <source>
        <dbReference type="Proteomes" id="UP000515153"/>
    </source>
</evidence>
<evidence type="ECO:0000256" key="3">
    <source>
        <dbReference type="ARBA" id="ARBA00022679"/>
    </source>
</evidence>
<dbReference type="GO" id="GO:0004315">
    <property type="term" value="F:3-oxoacyl-[acyl-carrier-protein] synthase activity"/>
    <property type="evidence" value="ECO:0007669"/>
    <property type="project" value="InterPro"/>
</dbReference>
<dbReference type="InterPro" id="IPR014031">
    <property type="entry name" value="Ketoacyl_synth_C"/>
</dbReference>
<proteinExistence type="predicted"/>
<dbReference type="Gene3D" id="3.30.70.3290">
    <property type="match status" value="1"/>
</dbReference>
<reference evidence="11" key="3">
    <citation type="submission" date="2025-08" db="UniProtKB">
        <authorList>
            <consortium name="RefSeq"/>
        </authorList>
    </citation>
    <scope>IDENTIFICATION</scope>
    <source>
        <strain evidence="11">NI907</strain>
    </source>
</reference>
<evidence type="ECO:0000256" key="7">
    <source>
        <dbReference type="SAM" id="MobiDB-lite"/>
    </source>
</evidence>
<feature type="region of interest" description="Disordered" evidence="7">
    <location>
        <begin position="1"/>
        <end position="73"/>
    </location>
</feature>
<dbReference type="SMART" id="SM00822">
    <property type="entry name" value="PKS_KR"/>
    <property type="match status" value="1"/>
</dbReference>
<evidence type="ECO:0000256" key="4">
    <source>
        <dbReference type="ARBA" id="ARBA00023002"/>
    </source>
</evidence>
<dbReference type="Gene3D" id="3.40.47.10">
    <property type="match status" value="1"/>
</dbReference>
<protein>
    <recommendedName>
        <fullName evidence="12">Carrier domain-containing protein</fullName>
    </recommendedName>
</protein>
<dbReference type="PROSITE" id="PS52019">
    <property type="entry name" value="PKS_MFAS_DH"/>
    <property type="match status" value="1"/>
</dbReference>
<dbReference type="Pfam" id="PF08659">
    <property type="entry name" value="KR"/>
    <property type="match status" value="1"/>
</dbReference>
<dbReference type="Proteomes" id="UP000515153">
    <property type="component" value="Chromosome V"/>
</dbReference>
<feature type="domain" description="Ketosynthase family 3 (KS3)" evidence="8">
    <location>
        <begin position="75"/>
        <end position="503"/>
    </location>
</feature>
<evidence type="ECO:0000259" key="8">
    <source>
        <dbReference type="PROSITE" id="PS52004"/>
    </source>
</evidence>
<dbReference type="InterPro" id="IPR049551">
    <property type="entry name" value="PKS_DH_C"/>
</dbReference>
<dbReference type="SUPFAM" id="SSF53901">
    <property type="entry name" value="Thiolase-like"/>
    <property type="match status" value="1"/>
</dbReference>
<keyword evidence="10" id="KW-1185">Reference proteome</keyword>
<dbReference type="Pfam" id="PF02801">
    <property type="entry name" value="Ketoacyl-synt_C"/>
    <property type="match status" value="1"/>
</dbReference>
<reference evidence="11" key="2">
    <citation type="submission" date="2019-10" db="EMBL/GenBank/DDBJ databases">
        <authorList>
            <consortium name="NCBI Genome Project"/>
        </authorList>
    </citation>
    <scope>NUCLEOTIDE SEQUENCE</scope>
    <source>
        <strain evidence="11">NI907</strain>
    </source>
</reference>
<dbReference type="SMART" id="SM00825">
    <property type="entry name" value="PKS_KS"/>
    <property type="match status" value="1"/>
</dbReference>
<gene>
    <name evidence="11" type="ORF">PgNI_11803</name>
</gene>
<keyword evidence="4" id="KW-0560">Oxidoreductase</keyword>
<dbReference type="InterPro" id="IPR016035">
    <property type="entry name" value="Acyl_Trfase/lysoPLipase"/>
</dbReference>
<dbReference type="SMART" id="SM00827">
    <property type="entry name" value="PKS_AT"/>
    <property type="match status" value="1"/>
</dbReference>
<dbReference type="GO" id="GO:0004312">
    <property type="term" value="F:fatty acid synthase activity"/>
    <property type="evidence" value="ECO:0007669"/>
    <property type="project" value="TreeGrafter"/>
</dbReference>
<name>A0A6P8AN82_PYRGI</name>
<dbReference type="InterPro" id="IPR020807">
    <property type="entry name" value="PKS_DH"/>
</dbReference>
<dbReference type="RefSeq" id="XP_030976364.1">
    <property type="nucleotide sequence ID" value="XM_031131767.1"/>
</dbReference>
<dbReference type="Pfam" id="PF21089">
    <property type="entry name" value="PKS_DH_N"/>
    <property type="match status" value="1"/>
</dbReference>
<dbReference type="SMART" id="SM00826">
    <property type="entry name" value="PKS_DH"/>
    <property type="match status" value="1"/>
</dbReference>
<dbReference type="InterPro" id="IPR057326">
    <property type="entry name" value="KR_dom"/>
</dbReference>
<dbReference type="InterPro" id="IPR020841">
    <property type="entry name" value="PKS_Beta-ketoAc_synthase_dom"/>
</dbReference>
<keyword evidence="1" id="KW-0596">Phosphopantetheine</keyword>
<dbReference type="KEGG" id="pgri:PgNI_11803"/>
<dbReference type="InterPro" id="IPR014043">
    <property type="entry name" value="Acyl_transferase_dom"/>
</dbReference>
<dbReference type="InterPro" id="IPR049552">
    <property type="entry name" value="PKS_DH_N"/>
</dbReference>
<evidence type="ECO:0000313" key="11">
    <source>
        <dbReference type="RefSeq" id="XP_030976364.1"/>
    </source>
</evidence>
<accession>A0A6P8AN82</accession>
<dbReference type="Pfam" id="PF14765">
    <property type="entry name" value="PS-DH"/>
    <property type="match status" value="1"/>
</dbReference>
<dbReference type="InterPro" id="IPR016036">
    <property type="entry name" value="Malonyl_transacylase_ACP-bd"/>
</dbReference>